<accession>A0A2A6CYF0</accession>
<reference evidence="2" key="1">
    <citation type="journal article" date="2008" name="Nat. Genet.">
        <title>The Pristionchus pacificus genome provides a unique perspective on nematode lifestyle and parasitism.</title>
        <authorList>
            <person name="Dieterich C."/>
            <person name="Clifton S.W."/>
            <person name="Schuster L.N."/>
            <person name="Chinwalla A."/>
            <person name="Delehaunty K."/>
            <person name="Dinkelacker I."/>
            <person name="Fulton L."/>
            <person name="Fulton R."/>
            <person name="Godfrey J."/>
            <person name="Minx P."/>
            <person name="Mitreva M."/>
            <person name="Roeseler W."/>
            <person name="Tian H."/>
            <person name="Witte H."/>
            <person name="Yang S.P."/>
            <person name="Wilson R.K."/>
            <person name="Sommer R.J."/>
        </authorList>
    </citation>
    <scope>NUCLEOTIDE SEQUENCE [LARGE SCALE GENOMIC DNA]</scope>
    <source>
        <strain evidence="2">PS312</strain>
    </source>
</reference>
<name>A0A2A6CYF0_PRIPA</name>
<sequence>MFQVAAACCRSCRVAASSGCNVAVSRHGEALIVLGHPSIAAAPNWSQVLTDKYFQHIEDNSGRGSDRA</sequence>
<evidence type="ECO:0000313" key="2">
    <source>
        <dbReference type="Proteomes" id="UP000005239"/>
    </source>
</evidence>
<reference evidence="1" key="2">
    <citation type="submission" date="2022-06" db="UniProtKB">
        <authorList>
            <consortium name="EnsemblMetazoa"/>
        </authorList>
    </citation>
    <scope>IDENTIFICATION</scope>
    <source>
        <strain evidence="1">PS312</strain>
    </source>
</reference>
<dbReference type="AlphaFoldDB" id="A0A2A6CYF0"/>
<proteinExistence type="predicted"/>
<gene>
    <name evidence="1" type="primary">WBGene00283363</name>
</gene>
<protein>
    <submittedName>
        <fullName evidence="1">Uncharacterized protein</fullName>
    </submittedName>
</protein>
<dbReference type="EnsemblMetazoa" id="PPA44994.1">
    <property type="protein sequence ID" value="PPA44994.1"/>
    <property type="gene ID" value="WBGene00283363"/>
</dbReference>
<accession>A0A8R1V004</accession>
<keyword evidence="2" id="KW-1185">Reference proteome</keyword>
<organism evidence="1 2">
    <name type="scientific">Pristionchus pacificus</name>
    <name type="common">Parasitic nematode worm</name>
    <dbReference type="NCBI Taxonomy" id="54126"/>
    <lineage>
        <taxon>Eukaryota</taxon>
        <taxon>Metazoa</taxon>
        <taxon>Ecdysozoa</taxon>
        <taxon>Nematoda</taxon>
        <taxon>Chromadorea</taxon>
        <taxon>Rhabditida</taxon>
        <taxon>Rhabditina</taxon>
        <taxon>Diplogasteromorpha</taxon>
        <taxon>Diplogasteroidea</taxon>
        <taxon>Neodiplogasteridae</taxon>
        <taxon>Pristionchus</taxon>
    </lineage>
</organism>
<evidence type="ECO:0000313" key="1">
    <source>
        <dbReference type="EnsemblMetazoa" id="PPA44994.1"/>
    </source>
</evidence>
<dbReference type="Proteomes" id="UP000005239">
    <property type="component" value="Unassembled WGS sequence"/>
</dbReference>